<gene>
    <name evidence="4" type="ORF">LARSCL_LOCUS18838</name>
</gene>
<dbReference type="Proteomes" id="UP001497382">
    <property type="component" value="Unassembled WGS sequence"/>
</dbReference>
<keyword evidence="1" id="KW-0433">Leucine-rich repeat</keyword>
<dbReference type="SMART" id="SM00369">
    <property type="entry name" value="LRR_TYP"/>
    <property type="match status" value="16"/>
</dbReference>
<protein>
    <submittedName>
        <fullName evidence="4">Uncharacterized protein</fullName>
    </submittedName>
</protein>
<evidence type="ECO:0000256" key="2">
    <source>
        <dbReference type="ARBA" id="ARBA00022737"/>
    </source>
</evidence>
<evidence type="ECO:0000256" key="1">
    <source>
        <dbReference type="ARBA" id="ARBA00022614"/>
    </source>
</evidence>
<dbReference type="Pfam" id="PF00560">
    <property type="entry name" value="LRR_1"/>
    <property type="match status" value="2"/>
</dbReference>
<dbReference type="InterPro" id="IPR003591">
    <property type="entry name" value="Leu-rich_rpt_typical-subtyp"/>
</dbReference>
<dbReference type="PRINTS" id="PR00019">
    <property type="entry name" value="LEURICHRPT"/>
</dbReference>
<dbReference type="AlphaFoldDB" id="A0AAV2BEI9"/>
<feature type="non-terminal residue" evidence="4">
    <location>
        <position position="577"/>
    </location>
</feature>
<evidence type="ECO:0000313" key="5">
    <source>
        <dbReference type="Proteomes" id="UP001497382"/>
    </source>
</evidence>
<reference evidence="4 5" key="1">
    <citation type="submission" date="2024-04" db="EMBL/GenBank/DDBJ databases">
        <authorList>
            <person name="Rising A."/>
            <person name="Reimegard J."/>
            <person name="Sonavane S."/>
            <person name="Akerstrom W."/>
            <person name="Nylinder S."/>
            <person name="Hedman E."/>
            <person name="Kallberg Y."/>
        </authorList>
    </citation>
    <scope>NUCLEOTIDE SEQUENCE [LARGE SCALE GENOMIC DNA]</scope>
</reference>
<keyword evidence="2" id="KW-0677">Repeat</keyword>
<dbReference type="SUPFAM" id="SSF52058">
    <property type="entry name" value="L domain-like"/>
    <property type="match status" value="2"/>
</dbReference>
<dbReference type="GO" id="GO:0005737">
    <property type="term" value="C:cytoplasm"/>
    <property type="evidence" value="ECO:0007669"/>
    <property type="project" value="TreeGrafter"/>
</dbReference>
<organism evidence="4 5">
    <name type="scientific">Larinioides sclopetarius</name>
    <dbReference type="NCBI Taxonomy" id="280406"/>
    <lineage>
        <taxon>Eukaryota</taxon>
        <taxon>Metazoa</taxon>
        <taxon>Ecdysozoa</taxon>
        <taxon>Arthropoda</taxon>
        <taxon>Chelicerata</taxon>
        <taxon>Arachnida</taxon>
        <taxon>Araneae</taxon>
        <taxon>Araneomorphae</taxon>
        <taxon>Entelegynae</taxon>
        <taxon>Araneoidea</taxon>
        <taxon>Araneidae</taxon>
        <taxon>Larinioides</taxon>
    </lineage>
</organism>
<sequence length="577" mass="65416">MVTTTQSTRMTIVFSGGNSRSPNDSRILSVDINPVRSLQDEVKLSGRDLTTIPEYVRRNVHLRILDLSNNNLGRSKDNVVSDLSELKNLTRLNLSINELKSIPLDFILFPFLEVLCLSGNELEYLPDGITTLHRLKRFHCDFNYIQTLPQDWSSLVSLTSLTLSNNHLEKIPSTIWNLQCLEILNLHRNRISIIDPLPDGAASRLKELRLAWNRLSGSLDLTQLVNLAHLDVSHNDLSDLEVSKLQKLESLFVSQNALKTLNLEGSRLRTLQADGNGLEAIICKQLPLYLERLDISHNNFEFLPEWITEAKSLHTISADHNHLSHVPAEIFSCCNLMDLRLNHNFLVKLPDFLTQCHMKSLSLQYNKFEKLPFNFFWALPCLEMLNLSYNSLKSLPVSCDSVINLKTLLLSGNQLSDLTNLVNLLKLSRIECLHLAYNRIKELPEGFFQALHFLRTLSLSGNELQSIPSQISKAHNLEKLYLHSNQLVSIPKFSESDNLQVLDLACNKVHQLELASIVAKDLTYLDLSANFDLKIDPTDFQHLCCQRSVAVVDVNCAGRQAPLSDSNLKETEISCPW</sequence>
<evidence type="ECO:0000313" key="4">
    <source>
        <dbReference type="EMBL" id="CAL1294638.1"/>
    </source>
</evidence>
<dbReference type="Pfam" id="PF13855">
    <property type="entry name" value="LRR_8"/>
    <property type="match status" value="3"/>
</dbReference>
<dbReference type="InterPro" id="IPR001611">
    <property type="entry name" value="Leu-rich_rpt"/>
</dbReference>
<proteinExistence type="predicted"/>
<dbReference type="InterPro" id="IPR050216">
    <property type="entry name" value="LRR_domain-containing"/>
</dbReference>
<keyword evidence="5" id="KW-1185">Reference proteome</keyword>
<dbReference type="SMART" id="SM00364">
    <property type="entry name" value="LRR_BAC"/>
    <property type="match status" value="12"/>
</dbReference>
<name>A0AAV2BEI9_9ARAC</name>
<dbReference type="PROSITE" id="PS51450">
    <property type="entry name" value="LRR"/>
    <property type="match status" value="8"/>
</dbReference>
<dbReference type="PANTHER" id="PTHR48051:SF1">
    <property type="entry name" value="RAS SUPPRESSOR PROTEIN 1"/>
    <property type="match status" value="1"/>
</dbReference>
<dbReference type="InterPro" id="IPR032675">
    <property type="entry name" value="LRR_dom_sf"/>
</dbReference>
<feature type="region of interest" description="Disordered" evidence="3">
    <location>
        <begin position="1"/>
        <end position="22"/>
    </location>
</feature>
<comment type="caution">
    <text evidence="4">The sequence shown here is derived from an EMBL/GenBank/DDBJ whole genome shotgun (WGS) entry which is preliminary data.</text>
</comment>
<dbReference type="Gene3D" id="3.80.10.10">
    <property type="entry name" value="Ribonuclease Inhibitor"/>
    <property type="match status" value="3"/>
</dbReference>
<dbReference type="PANTHER" id="PTHR48051">
    <property type="match status" value="1"/>
</dbReference>
<dbReference type="SMART" id="SM00365">
    <property type="entry name" value="LRR_SD22"/>
    <property type="match status" value="8"/>
</dbReference>
<dbReference type="EMBL" id="CAXIEN010000350">
    <property type="protein sequence ID" value="CAL1294638.1"/>
    <property type="molecule type" value="Genomic_DNA"/>
</dbReference>
<evidence type="ECO:0000256" key="3">
    <source>
        <dbReference type="SAM" id="MobiDB-lite"/>
    </source>
</evidence>
<accession>A0AAV2BEI9</accession>